<evidence type="ECO:0000256" key="6">
    <source>
        <dbReference type="ARBA" id="ARBA00022679"/>
    </source>
</evidence>
<dbReference type="PANTHER" id="PTHR38096">
    <property type="entry name" value="ENTEROBACTIN SYNTHASE COMPONENT D"/>
    <property type="match status" value="1"/>
</dbReference>
<keyword evidence="7" id="KW-0259">Enterobactin biosynthesis</keyword>
<evidence type="ECO:0000256" key="10">
    <source>
        <dbReference type="ARBA" id="ARBA00049176"/>
    </source>
</evidence>
<evidence type="ECO:0000256" key="3">
    <source>
        <dbReference type="ARBA" id="ARBA00008342"/>
    </source>
</evidence>
<reference evidence="14 15" key="1">
    <citation type="submission" date="2023-08" db="EMBL/GenBank/DDBJ databases">
        <title>Implementing the SeqCode for naming new Mesorhizobium species isolated from Vachellia karroo root nodules.</title>
        <authorList>
            <person name="Van Lill M."/>
        </authorList>
    </citation>
    <scope>NUCLEOTIDE SEQUENCE [LARGE SCALE GENOMIC DNA]</scope>
    <source>
        <strain evidence="14 15">VK24D</strain>
    </source>
</reference>
<evidence type="ECO:0000313" key="14">
    <source>
        <dbReference type="EMBL" id="MDX8483447.1"/>
    </source>
</evidence>
<evidence type="ECO:0000256" key="5">
    <source>
        <dbReference type="ARBA" id="ARBA00019087"/>
    </source>
</evidence>
<evidence type="ECO:0000256" key="1">
    <source>
        <dbReference type="ARBA" id="ARBA00003937"/>
    </source>
</evidence>
<comment type="caution">
    <text evidence="14">The sequence shown here is derived from an EMBL/GenBank/DDBJ whole genome shotgun (WGS) entry which is preliminary data.</text>
</comment>
<protein>
    <recommendedName>
        <fullName evidence="5">Enterobactin synthase component D</fullName>
    </recommendedName>
    <alternativeName>
        <fullName evidence="8">4'-phosphopantetheinyl transferase EntD</fullName>
    </alternativeName>
    <alternativeName>
        <fullName evidence="9">Enterochelin synthase D</fullName>
    </alternativeName>
</protein>
<evidence type="ECO:0000259" key="13">
    <source>
        <dbReference type="Pfam" id="PF17837"/>
    </source>
</evidence>
<evidence type="ECO:0000256" key="2">
    <source>
        <dbReference type="ARBA" id="ARBA00004993"/>
    </source>
</evidence>
<dbReference type="Pfam" id="PF17837">
    <property type="entry name" value="4PPT_N"/>
    <property type="match status" value="1"/>
</dbReference>
<accession>A0ABU4Y927</accession>
<organism evidence="14 15">
    <name type="scientific">Mesorhizobium album</name>
    <dbReference type="NCBI Taxonomy" id="3072314"/>
    <lineage>
        <taxon>Bacteria</taxon>
        <taxon>Pseudomonadati</taxon>
        <taxon>Pseudomonadota</taxon>
        <taxon>Alphaproteobacteria</taxon>
        <taxon>Hyphomicrobiales</taxon>
        <taxon>Phyllobacteriaceae</taxon>
        <taxon>Mesorhizobium</taxon>
    </lineage>
</organism>
<keyword evidence="6" id="KW-0808">Transferase</keyword>
<evidence type="ECO:0000256" key="8">
    <source>
        <dbReference type="ARBA" id="ARBA00029894"/>
    </source>
</evidence>
<dbReference type="Proteomes" id="UP001287059">
    <property type="component" value="Unassembled WGS sequence"/>
</dbReference>
<comment type="similarity">
    <text evidence="3">Belongs to the P-Pant transferase superfamily. EntD family.</text>
</comment>
<comment type="function">
    <text evidence="1">Involved in the biosynthesis of the siderophore enterobactin (enterochelin), which is a macrocyclic trimeric lactone of N-(2,3-dihydroxybenzoyl)-serine. The serine trilactone serves as a scaffolding for the three catechol functionalities that provide hexadentate coordination for the tightly ligated iron(2+) atoms. Plays an essential role in the assembly of the enterobactin by catalyzing the transfer of the 4'-phosphopantetheine (Ppant) moiety from coenzyme A to the apo-domains of both EntB (ArCP domain) and EntF (PCP domain) to yield their holo-forms which make them competent for the activation of 2,3-dihydroxybenzoate (DHB) and L-serine, respectively.</text>
</comment>
<comment type="pathway">
    <text evidence="2">Siderophore biosynthesis; enterobactin biosynthesis.</text>
</comment>
<dbReference type="PRINTS" id="PR01399">
    <property type="entry name" value="ENTSNTHTASED"/>
</dbReference>
<evidence type="ECO:0000256" key="4">
    <source>
        <dbReference type="ARBA" id="ARBA00011503"/>
    </source>
</evidence>
<comment type="subunit">
    <text evidence="4">EntB, EntD, EntE, and EntF form a multienzyme complex called enterobactin synthase.</text>
</comment>
<evidence type="ECO:0000256" key="11">
    <source>
        <dbReference type="ARBA" id="ARBA00049191"/>
    </source>
</evidence>
<dbReference type="InterPro" id="IPR041354">
    <property type="entry name" value="4PPT_N"/>
</dbReference>
<dbReference type="EMBL" id="JAVIIW010000095">
    <property type="protein sequence ID" value="MDX8483447.1"/>
    <property type="molecule type" value="Genomic_DNA"/>
</dbReference>
<proteinExistence type="inferred from homology"/>
<dbReference type="Pfam" id="PF01648">
    <property type="entry name" value="ACPS"/>
    <property type="match status" value="1"/>
</dbReference>
<evidence type="ECO:0000313" key="15">
    <source>
        <dbReference type="Proteomes" id="UP001287059"/>
    </source>
</evidence>
<dbReference type="InterPro" id="IPR008278">
    <property type="entry name" value="4-PPantetheinyl_Trfase_dom"/>
</dbReference>
<evidence type="ECO:0000259" key="12">
    <source>
        <dbReference type="Pfam" id="PF01648"/>
    </source>
</evidence>
<feature type="domain" description="4'-phosphopantetheinyl transferase N-terminal" evidence="13">
    <location>
        <begin position="45"/>
        <end position="103"/>
    </location>
</feature>
<comment type="catalytic activity">
    <reaction evidence="10">
        <text>apo-[aryl-carrier protein] + CoA = holo-[aryl-carrier protein] + adenosine 3',5'-bisphosphate + H(+)</text>
        <dbReference type="Rhea" id="RHEA:48404"/>
        <dbReference type="Rhea" id="RHEA-COMP:15903"/>
        <dbReference type="Rhea" id="RHEA-COMP:17557"/>
        <dbReference type="ChEBI" id="CHEBI:15378"/>
        <dbReference type="ChEBI" id="CHEBI:29999"/>
        <dbReference type="ChEBI" id="CHEBI:57287"/>
        <dbReference type="ChEBI" id="CHEBI:58343"/>
        <dbReference type="ChEBI" id="CHEBI:64479"/>
    </reaction>
</comment>
<gene>
    <name evidence="14" type="ORF">RFN28_34195</name>
</gene>
<evidence type="ECO:0000256" key="7">
    <source>
        <dbReference type="ARBA" id="ARBA00023191"/>
    </source>
</evidence>
<dbReference type="PANTHER" id="PTHR38096:SF1">
    <property type="entry name" value="ENTEROBACTIN SYNTHASE COMPONENT D"/>
    <property type="match status" value="1"/>
</dbReference>
<sequence>MTTLATLEATICSTLGHDISFSGEPLGDPTPLPFATETDMLGNVSLRRRREFAWGRHHARVALRQLGVAPVPILPRSDGAPLWPSGVVGSISHSCCDCGAVAARVDNVLALGLDIEDDEPLGADLLPIICTPTETERAEWSSSRFGPKLILVIKEAVYKSYAPGTGAFLDFQDVCVRIKHESGSFEAEIVNSDKPMSFGSRIINGIYLPFRMGMMAVAARFRGA</sequence>
<comment type="catalytic activity">
    <reaction evidence="11">
        <text>apo-[peptidyl-carrier protein] + CoA = holo-[peptidyl-carrier protein] + adenosine 3',5'-bisphosphate + H(+)</text>
        <dbReference type="Rhea" id="RHEA:46228"/>
        <dbReference type="Rhea" id="RHEA-COMP:11479"/>
        <dbReference type="Rhea" id="RHEA-COMP:11480"/>
        <dbReference type="ChEBI" id="CHEBI:15378"/>
        <dbReference type="ChEBI" id="CHEBI:29999"/>
        <dbReference type="ChEBI" id="CHEBI:57287"/>
        <dbReference type="ChEBI" id="CHEBI:58343"/>
        <dbReference type="ChEBI" id="CHEBI:64479"/>
    </reaction>
</comment>
<keyword evidence="15" id="KW-1185">Reference proteome</keyword>
<evidence type="ECO:0000256" key="9">
    <source>
        <dbReference type="ARBA" id="ARBA00031996"/>
    </source>
</evidence>
<name>A0ABU4Y927_9HYPH</name>
<dbReference type="InterPro" id="IPR037143">
    <property type="entry name" value="4-PPantetheinyl_Trfase_dom_sf"/>
</dbReference>
<dbReference type="InterPro" id="IPR003542">
    <property type="entry name" value="Enbac_synth_compD-like"/>
</dbReference>
<dbReference type="SUPFAM" id="SSF56214">
    <property type="entry name" value="4'-phosphopantetheinyl transferase"/>
    <property type="match status" value="1"/>
</dbReference>
<feature type="domain" description="4'-phosphopantetheinyl transferase" evidence="12">
    <location>
        <begin position="111"/>
        <end position="188"/>
    </location>
</feature>